<dbReference type="CDD" id="cd07505">
    <property type="entry name" value="HAD_BPGM-like"/>
    <property type="match status" value="1"/>
</dbReference>
<accession>A0A3L8PJN4</accession>
<dbReference type="InterPro" id="IPR023198">
    <property type="entry name" value="PGP-like_dom2"/>
</dbReference>
<dbReference type="RefSeq" id="WP_121794608.1">
    <property type="nucleotide sequence ID" value="NZ_RDBF01000007.1"/>
</dbReference>
<sequence length="215" mass="22947">MTLPDAVLWDMDGTLVDTEPFWIASEHELAAEHDKPWTEEDSLALVGSGLLEAGAYIRRRLDSAMSPAEIVDYMIARVTVKLQGGLPWRPGAQELVRAFAEAGVPQALVTMSYASVAAPVAEALDFDVVVTGDAVEHPKPHPQPYLVAAEKLGVDPARCLAVEDSKTGATSANAAGCWVVAVPHAVKVPEAARRSIVRSLVDQTPEELWALASTS</sequence>
<dbReference type="NCBIfam" id="TIGR01509">
    <property type="entry name" value="HAD-SF-IA-v3"/>
    <property type="match status" value="1"/>
</dbReference>
<keyword evidence="2" id="KW-1185">Reference proteome</keyword>
<organism evidence="1 2">
    <name type="scientific">Aeromicrobium phragmitis</name>
    <dbReference type="NCBI Taxonomy" id="2478914"/>
    <lineage>
        <taxon>Bacteria</taxon>
        <taxon>Bacillati</taxon>
        <taxon>Actinomycetota</taxon>
        <taxon>Actinomycetes</taxon>
        <taxon>Propionibacteriales</taxon>
        <taxon>Nocardioidaceae</taxon>
        <taxon>Aeromicrobium</taxon>
    </lineage>
</organism>
<dbReference type="InterPro" id="IPR036412">
    <property type="entry name" value="HAD-like_sf"/>
</dbReference>
<proteinExistence type="predicted"/>
<evidence type="ECO:0000313" key="1">
    <source>
        <dbReference type="EMBL" id="RLV55606.1"/>
    </source>
</evidence>
<dbReference type="SFLD" id="SFLDS00003">
    <property type="entry name" value="Haloacid_Dehalogenase"/>
    <property type="match status" value="1"/>
</dbReference>
<dbReference type="Proteomes" id="UP000282515">
    <property type="component" value="Unassembled WGS sequence"/>
</dbReference>
<dbReference type="Gene3D" id="3.40.50.1000">
    <property type="entry name" value="HAD superfamily/HAD-like"/>
    <property type="match status" value="1"/>
</dbReference>
<evidence type="ECO:0000313" key="2">
    <source>
        <dbReference type="Proteomes" id="UP000282515"/>
    </source>
</evidence>
<dbReference type="OrthoDB" id="9797743at2"/>
<dbReference type="Gene3D" id="1.10.150.240">
    <property type="entry name" value="Putative phosphatase, domain 2"/>
    <property type="match status" value="1"/>
</dbReference>
<dbReference type="SFLD" id="SFLDG01129">
    <property type="entry name" value="C1.5:_HAD__Beta-PGM__Phosphata"/>
    <property type="match status" value="1"/>
</dbReference>
<name>A0A3L8PJN4_9ACTN</name>
<comment type="caution">
    <text evidence="1">The sequence shown here is derived from an EMBL/GenBank/DDBJ whole genome shotgun (WGS) entry which is preliminary data.</text>
</comment>
<dbReference type="InterPro" id="IPR006439">
    <property type="entry name" value="HAD-SF_hydro_IA"/>
</dbReference>
<dbReference type="InterPro" id="IPR023214">
    <property type="entry name" value="HAD_sf"/>
</dbReference>
<dbReference type="EMBL" id="RDBF01000007">
    <property type="protein sequence ID" value="RLV55606.1"/>
    <property type="molecule type" value="Genomic_DNA"/>
</dbReference>
<dbReference type="Pfam" id="PF00702">
    <property type="entry name" value="Hydrolase"/>
    <property type="match status" value="1"/>
</dbReference>
<dbReference type="PANTHER" id="PTHR18901:SF38">
    <property type="entry name" value="PSEUDOURIDINE-5'-PHOSPHATASE"/>
    <property type="match status" value="1"/>
</dbReference>
<reference evidence="1 2" key="1">
    <citation type="submission" date="2018-10" db="EMBL/GenBank/DDBJ databases">
        <title>Aeromicrobium sp. 9W16Y-2 whole genome shotgun sequence.</title>
        <authorList>
            <person name="Li F."/>
        </authorList>
    </citation>
    <scope>NUCLEOTIDE SEQUENCE [LARGE SCALE GENOMIC DNA]</scope>
    <source>
        <strain evidence="1 2">9W16Y-2</strain>
    </source>
</reference>
<dbReference type="SUPFAM" id="SSF56784">
    <property type="entry name" value="HAD-like"/>
    <property type="match status" value="1"/>
</dbReference>
<gene>
    <name evidence="1" type="ORF">D9V41_11025</name>
</gene>
<protein>
    <submittedName>
        <fullName evidence="1">HAD family phosphatase</fullName>
    </submittedName>
</protein>
<dbReference type="PANTHER" id="PTHR18901">
    <property type="entry name" value="2-DEOXYGLUCOSE-6-PHOSPHATE PHOSPHATASE 2"/>
    <property type="match status" value="1"/>
</dbReference>
<dbReference type="AlphaFoldDB" id="A0A3L8PJN4"/>